<feature type="signal peptide" evidence="1">
    <location>
        <begin position="1"/>
        <end position="26"/>
    </location>
</feature>
<name>A0A974PR59_9HYPH</name>
<accession>A0A974PR59</accession>
<feature type="chain" id="PRO_5037698618" description="Secreted protein" evidence="1">
    <location>
        <begin position="27"/>
        <end position="308"/>
    </location>
</feature>
<dbReference type="KEGG" id="xdi:EZH22_07490"/>
<gene>
    <name evidence="2" type="ORF">EZH22_07490</name>
</gene>
<dbReference type="EMBL" id="CP063362">
    <property type="protein sequence ID" value="QRG08160.1"/>
    <property type="molecule type" value="Genomic_DNA"/>
</dbReference>
<dbReference type="RefSeq" id="WP_203195071.1">
    <property type="nucleotide sequence ID" value="NZ_CP063362.1"/>
</dbReference>
<evidence type="ECO:0000313" key="2">
    <source>
        <dbReference type="EMBL" id="QRG08160.1"/>
    </source>
</evidence>
<sequence length="308" mass="33296">MAARDKLLIASILVSALVFQAGIARADDDDDDKKGPGAAHEVESIETENIFGYTLGTDTGEKGEKELTFTADGRFGKARGTYNAYAGEAEFEYAVTDNFKVSVGGALAGFDISHVPGFDNASGGGLGGAFFELKYRFLDHRTAPFGLSLSIEPEWARFDELTGEQGTAYGIEFRLAADAEIAKDFLFAAVNVVYQPEWERENDNGFGFWSAGSGLEVSGALTAQVVKDVFLGGEVRYLAAYDGATFGDRQGWGVFLGPTVYAQVTETFYVKAAWSFQVAGSADLPWNSSLDLVNFERQQGRLQVGFTF</sequence>
<evidence type="ECO:0000256" key="1">
    <source>
        <dbReference type="SAM" id="SignalP"/>
    </source>
</evidence>
<keyword evidence="3" id="KW-1185">Reference proteome</keyword>
<proteinExistence type="predicted"/>
<organism evidence="2 3">
    <name type="scientific">Xanthobacter dioxanivorans</name>
    <dbReference type="NCBI Taxonomy" id="2528964"/>
    <lineage>
        <taxon>Bacteria</taxon>
        <taxon>Pseudomonadati</taxon>
        <taxon>Pseudomonadota</taxon>
        <taxon>Alphaproteobacteria</taxon>
        <taxon>Hyphomicrobiales</taxon>
        <taxon>Xanthobacteraceae</taxon>
        <taxon>Xanthobacter</taxon>
    </lineage>
</organism>
<evidence type="ECO:0008006" key="4">
    <source>
        <dbReference type="Google" id="ProtNLM"/>
    </source>
</evidence>
<protein>
    <recommendedName>
        <fullName evidence="4">Secreted protein</fullName>
    </recommendedName>
</protein>
<dbReference type="AlphaFoldDB" id="A0A974PR59"/>
<dbReference type="Proteomes" id="UP000596427">
    <property type="component" value="Chromosome"/>
</dbReference>
<keyword evidence="1" id="KW-0732">Signal</keyword>
<reference evidence="2 3" key="1">
    <citation type="submission" date="2020-10" db="EMBL/GenBank/DDBJ databases">
        <title>Degradation of 1,4-Dioxane by Xanthobacter sp. YN2, via a Novel Group-2 Soluble Di-Iron Monooxygenase.</title>
        <authorList>
            <person name="Ma F."/>
            <person name="Wang Y."/>
            <person name="Yang J."/>
            <person name="Guo H."/>
            <person name="Su D."/>
            <person name="Yu L."/>
        </authorList>
    </citation>
    <scope>NUCLEOTIDE SEQUENCE [LARGE SCALE GENOMIC DNA]</scope>
    <source>
        <strain evidence="2 3">YN2</strain>
    </source>
</reference>
<evidence type="ECO:0000313" key="3">
    <source>
        <dbReference type="Proteomes" id="UP000596427"/>
    </source>
</evidence>